<feature type="transmembrane region" description="Helical" evidence="1">
    <location>
        <begin position="31"/>
        <end position="49"/>
    </location>
</feature>
<evidence type="ECO:0000313" key="3">
    <source>
        <dbReference type="Proteomes" id="UP000255326"/>
    </source>
</evidence>
<dbReference type="InterPro" id="IPR035211">
    <property type="entry name" value="DUF5325"/>
</dbReference>
<proteinExistence type="predicted"/>
<dbReference type="OrthoDB" id="2679959at2"/>
<keyword evidence="1" id="KW-0472">Membrane</keyword>
<sequence>MKDIKWIFVLYAILAATSIMGIGVAIGERSILGILGCIVLLILIMGMGFKKKKQMREEGKL</sequence>
<gene>
    <name evidence="2" type="ORF">DFR59_101265</name>
</gene>
<evidence type="ECO:0000313" key="2">
    <source>
        <dbReference type="EMBL" id="RDI47606.1"/>
    </source>
</evidence>
<organism evidence="2 3">
    <name type="scientific">Falsibacillus pallidus</name>
    <dbReference type="NCBI Taxonomy" id="493781"/>
    <lineage>
        <taxon>Bacteria</taxon>
        <taxon>Bacillati</taxon>
        <taxon>Bacillota</taxon>
        <taxon>Bacilli</taxon>
        <taxon>Bacillales</taxon>
        <taxon>Bacillaceae</taxon>
        <taxon>Falsibacillus</taxon>
    </lineage>
</organism>
<feature type="transmembrane region" description="Helical" evidence="1">
    <location>
        <begin position="7"/>
        <end position="25"/>
    </location>
</feature>
<comment type="caution">
    <text evidence="2">The sequence shown here is derived from an EMBL/GenBank/DDBJ whole genome shotgun (WGS) entry which is preliminary data.</text>
</comment>
<protein>
    <recommendedName>
        <fullName evidence="4">YlaF family protein</fullName>
    </recommendedName>
</protein>
<dbReference type="EMBL" id="QQAY01000001">
    <property type="protein sequence ID" value="RDI47606.1"/>
    <property type="molecule type" value="Genomic_DNA"/>
</dbReference>
<keyword evidence="1" id="KW-1133">Transmembrane helix</keyword>
<accession>A0A370GWG3</accession>
<evidence type="ECO:0000256" key="1">
    <source>
        <dbReference type="SAM" id="Phobius"/>
    </source>
</evidence>
<dbReference type="RefSeq" id="WP_114743822.1">
    <property type="nucleotide sequence ID" value="NZ_QQAY01000001.1"/>
</dbReference>
<name>A0A370GWG3_9BACI</name>
<evidence type="ECO:0008006" key="4">
    <source>
        <dbReference type="Google" id="ProtNLM"/>
    </source>
</evidence>
<keyword evidence="3" id="KW-1185">Reference proteome</keyword>
<keyword evidence="1" id="KW-0812">Transmembrane</keyword>
<dbReference type="AlphaFoldDB" id="A0A370GWG3"/>
<dbReference type="Proteomes" id="UP000255326">
    <property type="component" value="Unassembled WGS sequence"/>
</dbReference>
<dbReference type="Pfam" id="PF17259">
    <property type="entry name" value="DUF5325"/>
    <property type="match status" value="1"/>
</dbReference>
<reference evidence="2 3" key="1">
    <citation type="submission" date="2018-07" db="EMBL/GenBank/DDBJ databases">
        <title>Genomic Encyclopedia of Type Strains, Phase IV (KMG-IV): sequencing the most valuable type-strain genomes for metagenomic binning, comparative biology and taxonomic classification.</title>
        <authorList>
            <person name="Goeker M."/>
        </authorList>
    </citation>
    <scope>NUCLEOTIDE SEQUENCE [LARGE SCALE GENOMIC DNA]</scope>
    <source>
        <strain evidence="2 3">DSM 25281</strain>
    </source>
</reference>